<evidence type="ECO:0000313" key="3">
    <source>
        <dbReference type="EMBL" id="NDY42788.1"/>
    </source>
</evidence>
<dbReference type="InterPro" id="IPR051450">
    <property type="entry name" value="Gfo/Idh/MocA_Oxidoreductases"/>
</dbReference>
<gene>
    <name evidence="3" type="ORF">G3N55_08025</name>
</gene>
<dbReference type="Gene3D" id="3.40.50.720">
    <property type="entry name" value="NAD(P)-binding Rossmann-like Domain"/>
    <property type="match status" value="1"/>
</dbReference>
<dbReference type="AlphaFoldDB" id="A0A6N9TP02"/>
<dbReference type="SUPFAM" id="SSF51735">
    <property type="entry name" value="NAD(P)-binding Rossmann-fold domains"/>
    <property type="match status" value="1"/>
</dbReference>
<keyword evidence="4" id="KW-1185">Reference proteome</keyword>
<feature type="domain" description="GFO/IDH/MocA-like oxidoreductase" evidence="2">
    <location>
        <begin position="156"/>
        <end position="225"/>
    </location>
</feature>
<comment type="caution">
    <text evidence="3">The sequence shown here is derived from an EMBL/GenBank/DDBJ whole genome shotgun (WGS) entry which is preliminary data.</text>
</comment>
<dbReference type="PANTHER" id="PTHR43377">
    <property type="entry name" value="BILIVERDIN REDUCTASE A"/>
    <property type="match status" value="1"/>
</dbReference>
<evidence type="ECO:0000313" key="4">
    <source>
        <dbReference type="Proteomes" id="UP000469346"/>
    </source>
</evidence>
<dbReference type="InterPro" id="IPR055170">
    <property type="entry name" value="GFO_IDH_MocA-like_dom"/>
</dbReference>
<sequence length="328" mass="35615">MDVMRVAVIGVGYLGRFHAQKYARMEGVELAGVVDADLERARRVAEEVGCPAYAHWREIPGRLDAVSVVVPTVHHHAVASEVLGAGIHCLLEKPMTTTVEEADDLIRIAADKGLVLQVGHLERFNPAVRVLEEQVSHPLFIEAHRLSGFKARSTDVDVVLDLMIHDLDIVLSLVRAPLEEIRAVGVPVLTPLVDIANVRLVFASGCTANLTASRISLQDMRRIRVFQPGTYLSADCMERKSLVVHREVTGGETPSIQPRLTSHEGGDILYDELAHFVETVRTGGTPKVSGRDGRAALELATRINALIAEGLKKAKDFGSPVNMPGGTS</sequence>
<dbReference type="InterPro" id="IPR036291">
    <property type="entry name" value="NAD(P)-bd_dom_sf"/>
</dbReference>
<evidence type="ECO:0000259" key="2">
    <source>
        <dbReference type="Pfam" id="PF22725"/>
    </source>
</evidence>
<dbReference type="PANTHER" id="PTHR43377:SF1">
    <property type="entry name" value="BILIVERDIN REDUCTASE A"/>
    <property type="match status" value="1"/>
</dbReference>
<reference evidence="3 4" key="1">
    <citation type="submission" date="2020-02" db="EMBL/GenBank/DDBJ databases">
        <title>Comparative genomics of sulfur disproportionating microorganisms.</title>
        <authorList>
            <person name="Ward L.M."/>
            <person name="Bertran E."/>
            <person name="Johnston D.T."/>
        </authorList>
    </citation>
    <scope>NUCLEOTIDE SEQUENCE [LARGE SCALE GENOMIC DNA]</scope>
    <source>
        <strain evidence="3 4">DSM 100025</strain>
    </source>
</reference>
<dbReference type="EMBL" id="JAAGRR010000085">
    <property type="protein sequence ID" value="NDY42788.1"/>
    <property type="molecule type" value="Genomic_DNA"/>
</dbReference>
<dbReference type="InterPro" id="IPR000683">
    <property type="entry name" value="Gfo/Idh/MocA-like_OxRdtase_N"/>
</dbReference>
<dbReference type="Gene3D" id="3.30.360.10">
    <property type="entry name" value="Dihydrodipicolinate Reductase, domain 2"/>
    <property type="match status" value="1"/>
</dbReference>
<evidence type="ECO:0000259" key="1">
    <source>
        <dbReference type="Pfam" id="PF01408"/>
    </source>
</evidence>
<dbReference type="GO" id="GO:0000166">
    <property type="term" value="F:nucleotide binding"/>
    <property type="evidence" value="ECO:0007669"/>
    <property type="project" value="InterPro"/>
</dbReference>
<dbReference type="Pfam" id="PF01408">
    <property type="entry name" value="GFO_IDH_MocA"/>
    <property type="match status" value="1"/>
</dbReference>
<accession>A0A6N9TP02</accession>
<feature type="domain" description="Gfo/Idh/MocA-like oxidoreductase N-terminal" evidence="1">
    <location>
        <begin position="4"/>
        <end position="120"/>
    </location>
</feature>
<dbReference type="SUPFAM" id="SSF55347">
    <property type="entry name" value="Glyceraldehyde-3-phosphate dehydrogenase-like, C-terminal domain"/>
    <property type="match status" value="1"/>
</dbReference>
<proteinExistence type="predicted"/>
<name>A0A6N9TP02_DISTH</name>
<organism evidence="3 4">
    <name type="scientific">Dissulfurirhabdus thermomarina</name>
    <dbReference type="NCBI Taxonomy" id="1765737"/>
    <lineage>
        <taxon>Bacteria</taxon>
        <taxon>Deltaproteobacteria</taxon>
        <taxon>Dissulfurirhabdaceae</taxon>
        <taxon>Dissulfurirhabdus</taxon>
    </lineage>
</organism>
<dbReference type="Proteomes" id="UP000469346">
    <property type="component" value="Unassembled WGS sequence"/>
</dbReference>
<protein>
    <submittedName>
        <fullName evidence="3">Gfo/Idh/MocA family oxidoreductase</fullName>
    </submittedName>
</protein>
<dbReference type="Pfam" id="PF22725">
    <property type="entry name" value="GFO_IDH_MocA_C3"/>
    <property type="match status" value="1"/>
</dbReference>